<comment type="caution">
    <text evidence="2">The sequence shown here is derived from an EMBL/GenBank/DDBJ whole genome shotgun (WGS) entry which is preliminary data.</text>
</comment>
<organism evidence="2 3">
    <name type="scientific">Orbilia oligospora</name>
    <name type="common">Nematode-trapping fungus</name>
    <name type="synonym">Arthrobotrys oligospora</name>
    <dbReference type="NCBI Taxonomy" id="2813651"/>
    <lineage>
        <taxon>Eukaryota</taxon>
        <taxon>Fungi</taxon>
        <taxon>Dikarya</taxon>
        <taxon>Ascomycota</taxon>
        <taxon>Pezizomycotina</taxon>
        <taxon>Orbiliomycetes</taxon>
        <taxon>Orbiliales</taxon>
        <taxon>Orbiliaceae</taxon>
        <taxon>Orbilia</taxon>
    </lineage>
</organism>
<dbReference type="PROSITE" id="PS50181">
    <property type="entry name" value="FBOX"/>
    <property type="match status" value="1"/>
</dbReference>
<feature type="domain" description="F-box" evidence="1">
    <location>
        <begin position="1"/>
        <end position="48"/>
    </location>
</feature>
<reference evidence="2 3" key="1">
    <citation type="submission" date="2019-06" db="EMBL/GenBank/DDBJ databases">
        <authorList>
            <person name="Palmer J.M."/>
        </authorList>
    </citation>
    <scope>NUCLEOTIDE SEQUENCE [LARGE SCALE GENOMIC DNA]</scope>
    <source>
        <strain evidence="2 3">TWF788</strain>
    </source>
</reference>
<dbReference type="CDD" id="cd09917">
    <property type="entry name" value="F-box_SF"/>
    <property type="match status" value="1"/>
</dbReference>
<protein>
    <recommendedName>
        <fullName evidence="1">F-box domain-containing protein</fullName>
    </recommendedName>
</protein>
<dbReference type="Proteomes" id="UP000479691">
    <property type="component" value="Unassembled WGS sequence"/>
</dbReference>
<gene>
    <name evidence="2" type="ORF">TWF788_008551</name>
</gene>
<proteinExistence type="predicted"/>
<dbReference type="AlphaFoldDB" id="A0A7C8PMW2"/>
<evidence type="ECO:0000313" key="2">
    <source>
        <dbReference type="EMBL" id="KAF3175079.1"/>
    </source>
</evidence>
<dbReference type="EMBL" id="JAABOE010000053">
    <property type="protein sequence ID" value="KAF3175079.1"/>
    <property type="molecule type" value="Genomic_DNA"/>
</dbReference>
<dbReference type="InterPro" id="IPR036047">
    <property type="entry name" value="F-box-like_dom_sf"/>
</dbReference>
<sequence length="546" mass="61458">MSGFLKLPSELTDEIFGRISRIDLYNTSLTCRGLYEKSISSINRFLKISVVTSTRIDEARAKKIFSKAFTDVSLEYLRELEVSGALKQKIGREIEPRHIHVAPSLEIGGNSSGLNGCSVEAILNLNLRDLLSRLPPQQLKKFTCSSYWGLKESSDDRFFEPQTLSALFSPGNMLTTLNLTFSHSLSLDCSVFYVPHLTSFTFHAEDFTIHYHSIFSILYSCQKVLKELNCNNLRYQSRRRGRIPPSRVHEALFYMDEGFAKWKGCTICGQDNPPSIPAKRRIRLTKLKVWRVDGVGHMMTDLFGPYNLVQNSPLVDVEVAIGALAFVNLAVSEGGSLQLQRLLQCANGTRGSPDSDGLGEYFRHTKGLVKVTLSFHQNLGFDWLEALEGSAGMLKYLHLASVFGDMMLTEDEIEGLGKSLQKLEMLTVSSSQDLPSCILNSEIFPRLRYFGNRAYSFLNAGATDRFRDFIQMRFAKTGLLSPLRLIGFRLPGQNYLIERDSVDGVEVDGNTNVRVRIIEDRIVPEVLRGFENVPRFGRVDLTSKIS</sequence>
<evidence type="ECO:0000259" key="1">
    <source>
        <dbReference type="PROSITE" id="PS50181"/>
    </source>
</evidence>
<dbReference type="SUPFAM" id="SSF81383">
    <property type="entry name" value="F-box domain"/>
    <property type="match status" value="1"/>
</dbReference>
<dbReference type="Pfam" id="PF00646">
    <property type="entry name" value="F-box"/>
    <property type="match status" value="1"/>
</dbReference>
<name>A0A7C8PMW2_ORBOL</name>
<evidence type="ECO:0000313" key="3">
    <source>
        <dbReference type="Proteomes" id="UP000479691"/>
    </source>
</evidence>
<accession>A0A7C8PMW2</accession>
<dbReference type="InterPro" id="IPR001810">
    <property type="entry name" value="F-box_dom"/>
</dbReference>